<feature type="compositionally biased region" description="Low complexity" evidence="4">
    <location>
        <begin position="789"/>
        <end position="835"/>
    </location>
</feature>
<feature type="compositionally biased region" description="Pro residues" evidence="4">
    <location>
        <begin position="965"/>
        <end position="981"/>
    </location>
</feature>
<proteinExistence type="predicted"/>
<keyword evidence="1 3" id="KW-0853">WD repeat</keyword>
<dbReference type="PROSITE" id="PS50294">
    <property type="entry name" value="WD_REPEATS_REGION"/>
    <property type="match status" value="4"/>
</dbReference>
<feature type="repeat" description="WD" evidence="3">
    <location>
        <begin position="296"/>
        <end position="337"/>
    </location>
</feature>
<dbReference type="EMBL" id="WJXA01000007">
    <property type="protein sequence ID" value="KAF7138289.1"/>
    <property type="molecule type" value="Genomic_DNA"/>
</dbReference>
<feature type="repeat" description="WD" evidence="3">
    <location>
        <begin position="254"/>
        <end position="286"/>
    </location>
</feature>
<feature type="repeat" description="WD" evidence="3">
    <location>
        <begin position="380"/>
        <end position="422"/>
    </location>
</feature>
<feature type="region of interest" description="Disordered" evidence="4">
    <location>
        <begin position="935"/>
        <end position="981"/>
    </location>
</feature>
<keyword evidence="6" id="KW-1185">Reference proteome</keyword>
<dbReference type="InterPro" id="IPR001680">
    <property type="entry name" value="WD40_rpt"/>
</dbReference>
<dbReference type="Proteomes" id="UP000626092">
    <property type="component" value="Unassembled WGS sequence"/>
</dbReference>
<dbReference type="Pfam" id="PF00400">
    <property type="entry name" value="WD40"/>
    <property type="match status" value="4"/>
</dbReference>
<evidence type="ECO:0000256" key="2">
    <source>
        <dbReference type="ARBA" id="ARBA00022737"/>
    </source>
</evidence>
<dbReference type="InterPro" id="IPR019775">
    <property type="entry name" value="WD40_repeat_CS"/>
</dbReference>
<evidence type="ECO:0000256" key="3">
    <source>
        <dbReference type="PROSITE-ProRule" id="PRU00221"/>
    </source>
</evidence>
<evidence type="ECO:0000256" key="4">
    <source>
        <dbReference type="SAM" id="MobiDB-lite"/>
    </source>
</evidence>
<dbReference type="FunFam" id="2.130.10.10:FF:000409">
    <property type="entry name" value="Flowering time control protein FY"/>
    <property type="match status" value="1"/>
</dbReference>
<feature type="compositionally biased region" description="Low complexity" evidence="4">
    <location>
        <begin position="1"/>
        <end position="34"/>
    </location>
</feature>
<protein>
    <recommendedName>
        <fullName evidence="7">Flowering time control protein FY</fullName>
    </recommendedName>
</protein>
<feature type="compositionally biased region" description="Low complexity" evidence="4">
    <location>
        <begin position="42"/>
        <end position="57"/>
    </location>
</feature>
<feature type="compositionally biased region" description="Pro residues" evidence="4">
    <location>
        <begin position="719"/>
        <end position="728"/>
    </location>
</feature>
<dbReference type="PROSITE" id="PS00678">
    <property type="entry name" value="WD_REPEATS_1"/>
    <property type="match status" value="1"/>
</dbReference>
<dbReference type="AlphaFoldDB" id="A0A834LKQ2"/>
<dbReference type="SMART" id="SM00320">
    <property type="entry name" value="WD40"/>
    <property type="match status" value="7"/>
</dbReference>
<dbReference type="CDD" id="cd00200">
    <property type="entry name" value="WD40"/>
    <property type="match status" value="1"/>
</dbReference>
<dbReference type="GO" id="GO:0031124">
    <property type="term" value="P:mRNA 3'-end processing"/>
    <property type="evidence" value="ECO:0007669"/>
    <property type="project" value="InterPro"/>
</dbReference>
<keyword evidence="2" id="KW-0677">Repeat</keyword>
<evidence type="ECO:0008006" key="7">
    <source>
        <dbReference type="Google" id="ProtNLM"/>
    </source>
</evidence>
<dbReference type="InterPro" id="IPR036322">
    <property type="entry name" value="WD40_repeat_dom_sf"/>
</dbReference>
<feature type="compositionally biased region" description="Pro residues" evidence="4">
    <location>
        <begin position="773"/>
        <end position="782"/>
    </location>
</feature>
<reference evidence="5" key="1">
    <citation type="submission" date="2019-11" db="EMBL/GenBank/DDBJ databases">
        <authorList>
            <person name="Liu Y."/>
            <person name="Hou J."/>
            <person name="Li T.-Q."/>
            <person name="Guan C.-H."/>
            <person name="Wu X."/>
            <person name="Wu H.-Z."/>
            <person name="Ling F."/>
            <person name="Zhang R."/>
            <person name="Shi X.-G."/>
            <person name="Ren J.-P."/>
            <person name="Chen E.-F."/>
            <person name="Sun J.-M."/>
        </authorList>
    </citation>
    <scope>NUCLEOTIDE SEQUENCE</scope>
    <source>
        <strain evidence="5">Adult_tree_wgs_1</strain>
        <tissue evidence="5">Leaves</tissue>
    </source>
</reference>
<dbReference type="Gene3D" id="2.130.10.10">
    <property type="entry name" value="YVTN repeat-like/Quinoprotein amine dehydrogenase"/>
    <property type="match status" value="3"/>
</dbReference>
<organism evidence="5 6">
    <name type="scientific">Rhododendron simsii</name>
    <name type="common">Sims's rhododendron</name>
    <dbReference type="NCBI Taxonomy" id="118357"/>
    <lineage>
        <taxon>Eukaryota</taxon>
        <taxon>Viridiplantae</taxon>
        <taxon>Streptophyta</taxon>
        <taxon>Embryophyta</taxon>
        <taxon>Tracheophyta</taxon>
        <taxon>Spermatophyta</taxon>
        <taxon>Magnoliopsida</taxon>
        <taxon>eudicotyledons</taxon>
        <taxon>Gunneridae</taxon>
        <taxon>Pentapetalae</taxon>
        <taxon>asterids</taxon>
        <taxon>Ericales</taxon>
        <taxon>Ericaceae</taxon>
        <taxon>Ericoideae</taxon>
        <taxon>Rhodoreae</taxon>
        <taxon>Rhododendron</taxon>
    </lineage>
</organism>
<feature type="region of interest" description="Disordered" evidence="4">
    <location>
        <begin position="750"/>
        <end position="835"/>
    </location>
</feature>
<dbReference type="SUPFAM" id="SSF50978">
    <property type="entry name" value="WD40 repeat-like"/>
    <property type="match status" value="1"/>
</dbReference>
<dbReference type="InterPro" id="IPR045245">
    <property type="entry name" value="Pfs2-like"/>
</dbReference>
<dbReference type="PANTHER" id="PTHR22836">
    <property type="entry name" value="WD40 REPEAT PROTEIN"/>
    <property type="match status" value="1"/>
</dbReference>
<sequence length="981" mass="108333">MMYGDPQQQQQQLQQQPQQHLHQQQQHPQQHQQHPQPPPTQHHPQFGEFPRGPQQQQQPPPPPPMMRQLSASSSNMGSVNIVGPPDYHLQQLAPPSHPPYDGSVIVVGCGKFVLKLCSLVLYEDSYVELLFLFPPYVSGRLIVNKYPFVAECSMLGKFYDFVDLEDNLRPRPCCLIAQGDSFAAKRIRKSGQRRAVDYTSTVVRYIQIRMFQRDSRDRTVLQPTPAAAIDMLPAVAYSDNPSTSFAAKYVHTSLNKNRCSINRVLWTPSGRRLITGSQSGEFTLWNGQSFNFEMILQAHDQAVRSMVWSYNENWMVTGDDGGSIKYWQTNMNNVKANKSAHKESVRDLSFCRTDLKFCSCSDDNTVKVWDFARCQEERSLSGHGWDVKSVDWHPTKSLLVSGGGKDNVVKLWDAKSGRELSSLHGHKNTVLCVKWNENGNWVLTASKDQNIKLYDIRAMKELESFRGHQKDVTGVMTDANFELSWGVCGWSFDDTSVRWLSSADLLSFQANGRPSGMGGGSLLSMPISGGYGTGCRIGVACDMSKLVVSVIPSTLGLHGKLDYHDQALAWHPFHEEYFVSGSLDGSIFHWLVGHDTPQVEIPNAHDNSVWDLAWHPIGYILCRTTNDTYQGNLTYGLWLFGTWLFRDVLSKPSDILLSDKKLNNYRILMTGSNDHTTKFWCRNRPGDPARDRFNVGHSQGYGEQNPALAGRMPGNFPGTEPPTTPGPFAPGLARNEGNIPGVGVAMPFSIPSFDPSAQGEQRPPPLAVSMPLGAPPLPPGPRPAHLANQQQPYQQQNPQQIQHHQQHPQQMNSLLLPPTNLPQLQPPSHLSMLSHPHLPHNPAQLAPLGMPSSMPTSLPMPMPSQLGMPGAMNQMVPPFQQGHYMGMNPMHSGSAPPVGGNANGLPNMQGPSNASGTQMYQSAGAFNRPQAGPMPPMPGHNPYQPGNPNAAGMGALPSNFNLPSGMPPPLPPGPPPHGQTK</sequence>
<evidence type="ECO:0000313" key="5">
    <source>
        <dbReference type="EMBL" id="KAF7138289.1"/>
    </source>
</evidence>
<feature type="region of interest" description="Disordered" evidence="4">
    <location>
        <begin position="714"/>
        <end position="736"/>
    </location>
</feature>
<comment type="caution">
    <text evidence="5">The sequence shown here is derived from an EMBL/GenBank/DDBJ whole genome shotgun (WGS) entry which is preliminary data.</text>
</comment>
<feature type="repeat" description="WD" evidence="3">
    <location>
        <begin position="423"/>
        <end position="464"/>
    </location>
</feature>
<dbReference type="PROSITE" id="PS50082">
    <property type="entry name" value="WD_REPEATS_2"/>
    <property type="match status" value="5"/>
</dbReference>
<gene>
    <name evidence="5" type="ORF">RHSIM_Rhsim07G0066700</name>
</gene>
<dbReference type="GO" id="GO:0005847">
    <property type="term" value="C:mRNA cleavage and polyadenylation specificity factor complex"/>
    <property type="evidence" value="ECO:0007669"/>
    <property type="project" value="TreeGrafter"/>
</dbReference>
<accession>A0A834LKQ2</accession>
<dbReference type="InterPro" id="IPR015943">
    <property type="entry name" value="WD40/YVTN_repeat-like_dom_sf"/>
</dbReference>
<evidence type="ECO:0000256" key="1">
    <source>
        <dbReference type="ARBA" id="ARBA00022574"/>
    </source>
</evidence>
<evidence type="ECO:0000313" key="6">
    <source>
        <dbReference type="Proteomes" id="UP000626092"/>
    </source>
</evidence>
<dbReference type="PANTHER" id="PTHR22836:SF0">
    <property type="entry name" value="PRE-MRNA 3' END PROCESSING PROTEIN WDR33"/>
    <property type="match status" value="1"/>
</dbReference>
<feature type="region of interest" description="Disordered" evidence="4">
    <location>
        <begin position="1"/>
        <end position="77"/>
    </location>
</feature>
<feature type="repeat" description="WD" evidence="3">
    <location>
        <begin position="338"/>
        <end position="379"/>
    </location>
</feature>
<dbReference type="OrthoDB" id="16717at2759"/>
<name>A0A834LKQ2_RHOSS</name>